<dbReference type="InterPro" id="IPR000184">
    <property type="entry name" value="Bac_surfAg_D15"/>
</dbReference>
<dbReference type="STRING" id="465721.ACG33_14110"/>
<accession>A0A127FEC3</accession>
<dbReference type="GO" id="GO:0019867">
    <property type="term" value="C:outer membrane"/>
    <property type="evidence" value="ECO:0007669"/>
    <property type="project" value="InterPro"/>
</dbReference>
<evidence type="ECO:0000313" key="6">
    <source>
        <dbReference type="EMBL" id="AMN48211.1"/>
    </source>
</evidence>
<proteinExistence type="predicted"/>
<feature type="domain" description="Bacterial surface antigen (D15)" evidence="3">
    <location>
        <begin position="418"/>
        <end position="568"/>
    </location>
</feature>
<dbReference type="AlphaFoldDB" id="A0A127FEC3"/>
<name>A0A127FEC3_STEDE</name>
<evidence type="ECO:0000256" key="1">
    <source>
        <dbReference type="ARBA" id="ARBA00004370"/>
    </source>
</evidence>
<dbReference type="Gene3D" id="2.40.160.50">
    <property type="entry name" value="membrane protein fhac: a member of the omp85/tpsb transporter family"/>
    <property type="match status" value="1"/>
</dbReference>
<evidence type="ECO:0000259" key="5">
    <source>
        <dbReference type="Pfam" id="PF17243"/>
    </source>
</evidence>
<protein>
    <submittedName>
        <fullName evidence="6">Uncharacterized protein</fullName>
    </submittedName>
</protein>
<evidence type="ECO:0000256" key="2">
    <source>
        <dbReference type="ARBA" id="ARBA00023136"/>
    </source>
</evidence>
<dbReference type="Pfam" id="PF07244">
    <property type="entry name" value="POTRA"/>
    <property type="match status" value="1"/>
</dbReference>
<dbReference type="Pfam" id="PF17243">
    <property type="entry name" value="POTRA_TamA_1"/>
    <property type="match status" value="1"/>
</dbReference>
<gene>
    <name evidence="6" type="ORF">ACG33_14110</name>
</gene>
<keyword evidence="7" id="KW-1185">Reference proteome</keyword>
<dbReference type="EMBL" id="CP011971">
    <property type="protein sequence ID" value="AMN48211.1"/>
    <property type="molecule type" value="Genomic_DNA"/>
</dbReference>
<comment type="subcellular location">
    <subcellularLocation>
        <location evidence="1">Membrane</location>
    </subcellularLocation>
</comment>
<reference evidence="6 7" key="1">
    <citation type="submission" date="2015-06" db="EMBL/GenBank/DDBJ databases">
        <title>A Comprehensive Approach to Explore the Metabolic and Phylogenetic Diversity of Bacterial Steroid Degradation in the Environment: Testosterone as an Example.</title>
        <authorList>
            <person name="Yang F.-C."/>
            <person name="Chen Y.-L."/>
            <person name="Yu C.-P."/>
            <person name="Tang S.-L."/>
            <person name="Wang P.-H."/>
            <person name="Ismail W."/>
            <person name="Wang C.-H."/>
            <person name="Yang C.-Y."/>
            <person name="Chiang Y.-R."/>
        </authorList>
    </citation>
    <scope>NUCLEOTIDE SEQUENCE [LARGE SCALE GENOMIC DNA]</scope>
    <source>
        <strain evidence="6 7">DSM 18526</strain>
    </source>
</reference>
<dbReference type="Proteomes" id="UP000070250">
    <property type="component" value="Chromosome"/>
</dbReference>
<evidence type="ECO:0000313" key="7">
    <source>
        <dbReference type="Proteomes" id="UP000070250"/>
    </source>
</evidence>
<evidence type="ECO:0000259" key="4">
    <source>
        <dbReference type="Pfam" id="PF07244"/>
    </source>
</evidence>
<organism evidence="6 7">
    <name type="scientific">Steroidobacter denitrificans</name>
    <dbReference type="NCBI Taxonomy" id="465721"/>
    <lineage>
        <taxon>Bacteria</taxon>
        <taxon>Pseudomonadati</taxon>
        <taxon>Pseudomonadota</taxon>
        <taxon>Gammaproteobacteria</taxon>
        <taxon>Steroidobacterales</taxon>
        <taxon>Steroidobacteraceae</taxon>
        <taxon>Steroidobacter</taxon>
    </lineage>
</organism>
<dbReference type="RefSeq" id="WP_066922132.1">
    <property type="nucleotide sequence ID" value="NZ_CP011971.1"/>
</dbReference>
<dbReference type="InterPro" id="IPR010827">
    <property type="entry name" value="BamA/TamA_POTRA"/>
</dbReference>
<dbReference type="InterPro" id="IPR035243">
    <property type="entry name" value="TamA_POTRA_Dom_1"/>
</dbReference>
<evidence type="ECO:0000259" key="3">
    <source>
        <dbReference type="Pfam" id="PF01103"/>
    </source>
</evidence>
<sequence>MAAMSGTAAAPVRHLLALLALLAHNAYAGIEIRIPDVGTAIENNIRAYLSLTRYEERSDITAQTMSRLQRRIVSETRLALEPLGYYEPEISYDIRQDGDTWHVRIDVKPGLPVRLSKVEVRAVGAGAQERSIREYLAGEALVPGLRLNHGNYERVKTNLLRTARNEGYLDARLSRHELLIDRATRQANIELELDTGPRYRFGDISVIQDVISEKSMRRLLRMQEGDPYTLDSLLRTQYVLDDSQYFSMVDIESGEPDRTALIVPVTVTAEPNRKHRYATSLGYGTDTDVRGKFTWDNRRVNHSGHRFKLQLLGSSIVKELSGRYVVPVMDIALEKLEFTGTIVEEELGDTLSQRAEAGAGLTQVLGRWQRVLFVRLSNETTTEVTGMRRTDFYVFPGISYSTLPNYIIGGRLRPYRLYGELRGSPTTLGSDASFLQIRLQAERVFDLAPLWHVNLRAEIGATRIDNPRELPASQRFFAGGERSVRGFALNELSPQQNGKSIGGRHLATGTIEVVRDLPRNFGLASFYDIGNAFDDFSDPRLEYSAGVGLRYNVAVASFGVDLAQPLSVSGRGPRLHLYISTQF</sequence>
<dbReference type="Gene3D" id="3.10.20.310">
    <property type="entry name" value="membrane protein fhac"/>
    <property type="match status" value="3"/>
</dbReference>
<feature type="domain" description="TamA POTRA" evidence="5">
    <location>
        <begin position="39"/>
        <end position="109"/>
    </location>
</feature>
<dbReference type="OrthoDB" id="9769707at2"/>
<dbReference type="Pfam" id="PF01103">
    <property type="entry name" value="Omp85"/>
    <property type="match status" value="1"/>
</dbReference>
<keyword evidence="2" id="KW-0472">Membrane</keyword>
<dbReference type="KEGG" id="sdf:ACG33_14110"/>
<feature type="domain" description="POTRA" evidence="4">
    <location>
        <begin position="199"/>
        <end position="266"/>
    </location>
</feature>